<keyword evidence="2" id="KW-1185">Reference proteome</keyword>
<protein>
    <submittedName>
        <fullName evidence="1">Uncharacterized protein</fullName>
    </submittedName>
</protein>
<proteinExistence type="predicted"/>
<organism evidence="1 2">
    <name type="scientific">Shewanella sairae</name>
    <dbReference type="NCBI Taxonomy" id="190310"/>
    <lineage>
        <taxon>Bacteria</taxon>
        <taxon>Pseudomonadati</taxon>
        <taxon>Pseudomonadota</taxon>
        <taxon>Gammaproteobacteria</taxon>
        <taxon>Alteromonadales</taxon>
        <taxon>Shewanellaceae</taxon>
        <taxon>Shewanella</taxon>
    </lineage>
</organism>
<dbReference type="Proteomes" id="UP000887104">
    <property type="component" value="Unassembled WGS sequence"/>
</dbReference>
<name>A0ABQ4P796_9GAMM</name>
<sequence length="76" mass="8754">MSIPYYYKFYCYILRCCNLGLGTKPIYPNKTGSTFNLGNDIINTEANNDKQKTNNAIYLIRLSSLIYVNASLRFRA</sequence>
<dbReference type="EMBL" id="BPEY01000015">
    <property type="protein sequence ID" value="GIU43392.1"/>
    <property type="molecule type" value="Genomic_DNA"/>
</dbReference>
<gene>
    <name evidence="1" type="ORF">TUM4438_12190</name>
</gene>
<evidence type="ECO:0000313" key="2">
    <source>
        <dbReference type="Proteomes" id="UP000887104"/>
    </source>
</evidence>
<reference evidence="1" key="1">
    <citation type="submission" date="2021-05" db="EMBL/GenBank/DDBJ databases">
        <title>Molecular characterization for Shewanella algae harboring chromosomal blaOXA-55-like strains isolated from clinical and environment sample.</title>
        <authorList>
            <person name="Ohama Y."/>
            <person name="Aoki K."/>
            <person name="Harada S."/>
            <person name="Moriya K."/>
            <person name="Ishii Y."/>
            <person name="Tateda K."/>
        </authorList>
    </citation>
    <scope>NUCLEOTIDE SEQUENCE</scope>
    <source>
        <strain evidence="1">JCM 11563</strain>
    </source>
</reference>
<evidence type="ECO:0000313" key="1">
    <source>
        <dbReference type="EMBL" id="GIU43392.1"/>
    </source>
</evidence>
<accession>A0ABQ4P796</accession>
<comment type="caution">
    <text evidence="1">The sequence shown here is derived from an EMBL/GenBank/DDBJ whole genome shotgun (WGS) entry which is preliminary data.</text>
</comment>